<feature type="region of interest" description="Disordered" evidence="1">
    <location>
        <begin position="1"/>
        <end position="57"/>
    </location>
</feature>
<organism evidence="2">
    <name type="scientific">marine sediment metagenome</name>
    <dbReference type="NCBI Taxonomy" id="412755"/>
    <lineage>
        <taxon>unclassified sequences</taxon>
        <taxon>metagenomes</taxon>
        <taxon>ecological metagenomes</taxon>
    </lineage>
</organism>
<sequence length="57" mass="5714">MAKSKGISQGSHSQKTSKGGQVPVGPDSGSGEKQSVGPGSKRGDIRDSPHLGKGRGK</sequence>
<accession>A0A0F9SWK1</accession>
<gene>
    <name evidence="2" type="ORF">LCGC14_0725100</name>
</gene>
<name>A0A0F9SWK1_9ZZZZ</name>
<proteinExistence type="predicted"/>
<evidence type="ECO:0000313" key="2">
    <source>
        <dbReference type="EMBL" id="KKN41261.1"/>
    </source>
</evidence>
<protein>
    <submittedName>
        <fullName evidence="2">Uncharacterized protein</fullName>
    </submittedName>
</protein>
<feature type="compositionally biased region" description="Basic and acidic residues" evidence="1">
    <location>
        <begin position="41"/>
        <end position="50"/>
    </location>
</feature>
<evidence type="ECO:0000256" key="1">
    <source>
        <dbReference type="SAM" id="MobiDB-lite"/>
    </source>
</evidence>
<feature type="compositionally biased region" description="Polar residues" evidence="1">
    <location>
        <begin position="1"/>
        <end position="19"/>
    </location>
</feature>
<dbReference type="EMBL" id="LAZR01001658">
    <property type="protein sequence ID" value="KKN41261.1"/>
    <property type="molecule type" value="Genomic_DNA"/>
</dbReference>
<reference evidence="2" key="1">
    <citation type="journal article" date="2015" name="Nature">
        <title>Complex archaea that bridge the gap between prokaryotes and eukaryotes.</title>
        <authorList>
            <person name="Spang A."/>
            <person name="Saw J.H."/>
            <person name="Jorgensen S.L."/>
            <person name="Zaremba-Niedzwiedzka K."/>
            <person name="Martijn J."/>
            <person name="Lind A.E."/>
            <person name="van Eijk R."/>
            <person name="Schleper C."/>
            <person name="Guy L."/>
            <person name="Ettema T.J."/>
        </authorList>
    </citation>
    <scope>NUCLEOTIDE SEQUENCE</scope>
</reference>
<dbReference type="AlphaFoldDB" id="A0A0F9SWK1"/>
<comment type="caution">
    <text evidence="2">The sequence shown here is derived from an EMBL/GenBank/DDBJ whole genome shotgun (WGS) entry which is preliminary data.</text>
</comment>